<name>A0A451DEM8_9GAMM</name>
<keyword evidence="4 5" id="KW-0808">Transferase</keyword>
<dbReference type="GO" id="GO:0097163">
    <property type="term" value="F:sulfur carrier activity"/>
    <property type="evidence" value="ECO:0007669"/>
    <property type="project" value="TreeGrafter"/>
</dbReference>
<evidence type="ECO:0000256" key="1">
    <source>
        <dbReference type="ARBA" id="ARBA00004496"/>
    </source>
</evidence>
<evidence type="ECO:0000313" key="6">
    <source>
        <dbReference type="Proteomes" id="UP000294413"/>
    </source>
</evidence>
<dbReference type="RefSeq" id="WP_154049024.1">
    <property type="nucleotide sequence ID" value="NZ_LR217722.1"/>
</dbReference>
<dbReference type="PANTHER" id="PTHR34874:SF3">
    <property type="entry name" value="SULFURTRANSFERASE TUSD"/>
    <property type="match status" value="1"/>
</dbReference>
<dbReference type="GO" id="GO:1990228">
    <property type="term" value="C:sulfurtransferase complex"/>
    <property type="evidence" value="ECO:0007669"/>
    <property type="project" value="TreeGrafter"/>
</dbReference>
<gene>
    <name evidence="5" type="primary">tusD</name>
    <name evidence="5" type="ORF">BUCISPPA3004_361</name>
</gene>
<dbReference type="GO" id="GO:0002143">
    <property type="term" value="P:tRNA wobble position uridine thiolation"/>
    <property type="evidence" value="ECO:0007669"/>
    <property type="project" value="TreeGrafter"/>
</dbReference>
<dbReference type="PANTHER" id="PTHR34874">
    <property type="entry name" value="PROTEIN YCHN"/>
    <property type="match status" value="1"/>
</dbReference>
<dbReference type="Gene3D" id="3.40.1260.10">
    <property type="entry name" value="DsrEFH-like"/>
    <property type="match status" value="1"/>
</dbReference>
<protein>
    <submittedName>
        <fullName evidence="5">Sulfurtransferase TusD</fullName>
        <ecNumber evidence="5">2.8.1.-</ecNumber>
    </submittedName>
</protein>
<comment type="similarity">
    <text evidence="2">Belongs to the DsrE/TusD family.</text>
</comment>
<evidence type="ECO:0000256" key="2">
    <source>
        <dbReference type="ARBA" id="ARBA00007067"/>
    </source>
</evidence>
<dbReference type="SUPFAM" id="SSF75169">
    <property type="entry name" value="DsrEFH-like"/>
    <property type="match status" value="1"/>
</dbReference>
<dbReference type="NCBIfam" id="TIGR03012">
    <property type="entry name" value="sulf_tusD_dsrE"/>
    <property type="match status" value="1"/>
</dbReference>
<sequence>MNYIVIVTGPPYDTQNAISAFLFSKSVLELNFSISKIFFYASGVYNSNCMINLPSNEFNVLNGWISLKKTYNIQLCICPSAAHRRGILSNESTKKIKNYQKIFSSSFKCVTLMELSYSIRTCDRIVQF</sequence>
<dbReference type="EMBL" id="LR217722">
    <property type="protein sequence ID" value="VFP85103.1"/>
    <property type="molecule type" value="Genomic_DNA"/>
</dbReference>
<evidence type="ECO:0000313" key="5">
    <source>
        <dbReference type="EMBL" id="VFP85103.1"/>
    </source>
</evidence>
<accession>A0A451DEM8</accession>
<evidence type="ECO:0000256" key="3">
    <source>
        <dbReference type="ARBA" id="ARBA00022490"/>
    </source>
</evidence>
<comment type="subcellular location">
    <subcellularLocation>
        <location evidence="1">Cytoplasm</location>
    </subcellularLocation>
</comment>
<dbReference type="InterPro" id="IPR003787">
    <property type="entry name" value="Sulphur_relay_DsrE/F-like"/>
</dbReference>
<dbReference type="Pfam" id="PF02635">
    <property type="entry name" value="DsrE"/>
    <property type="match status" value="1"/>
</dbReference>
<dbReference type="InterPro" id="IPR017463">
    <property type="entry name" value="Sulphur_relay_TusD/DsrE"/>
</dbReference>
<reference evidence="5 6" key="1">
    <citation type="submission" date="2019-02" db="EMBL/GenBank/DDBJ databases">
        <authorList>
            <person name="Manzano-Marin A."/>
            <person name="Manzano-Marin A."/>
        </authorList>
    </citation>
    <scope>NUCLEOTIDE SEQUENCE [LARGE SCALE GENOMIC DNA]</scope>
    <source>
        <strain evidence="5 6">BuCisplendens</strain>
    </source>
</reference>
<evidence type="ECO:0000256" key="4">
    <source>
        <dbReference type="ARBA" id="ARBA00022679"/>
    </source>
</evidence>
<dbReference type="EC" id="2.8.1.-" evidence="5"/>
<dbReference type="GO" id="GO:0016783">
    <property type="term" value="F:sulfurtransferase activity"/>
    <property type="evidence" value="ECO:0007669"/>
    <property type="project" value="InterPro"/>
</dbReference>
<dbReference type="InterPro" id="IPR027396">
    <property type="entry name" value="DsrEFH-like"/>
</dbReference>
<dbReference type="AlphaFoldDB" id="A0A451DEM8"/>
<keyword evidence="3" id="KW-0963">Cytoplasm</keyword>
<proteinExistence type="inferred from homology"/>
<dbReference type="OrthoDB" id="9787483at2"/>
<dbReference type="Proteomes" id="UP000294413">
    <property type="component" value="Chromosome 1"/>
</dbReference>
<dbReference type="NCBIfam" id="NF001237">
    <property type="entry name" value="PRK00207.1"/>
    <property type="match status" value="1"/>
</dbReference>
<organism evidence="5 6">
    <name type="scientific">Buchnera aphidicola</name>
    <name type="common">Cinara splendens</name>
    <dbReference type="NCBI Taxonomy" id="2518979"/>
    <lineage>
        <taxon>Bacteria</taxon>
        <taxon>Pseudomonadati</taxon>
        <taxon>Pseudomonadota</taxon>
        <taxon>Gammaproteobacteria</taxon>
        <taxon>Enterobacterales</taxon>
        <taxon>Erwiniaceae</taxon>
        <taxon>Buchnera</taxon>
    </lineage>
</organism>